<name>A0A8E2JTA3_9PEZI</name>
<organism evidence="1 2">
    <name type="scientific">Glonium stellatum</name>
    <dbReference type="NCBI Taxonomy" id="574774"/>
    <lineage>
        <taxon>Eukaryota</taxon>
        <taxon>Fungi</taxon>
        <taxon>Dikarya</taxon>
        <taxon>Ascomycota</taxon>
        <taxon>Pezizomycotina</taxon>
        <taxon>Dothideomycetes</taxon>
        <taxon>Pleosporomycetidae</taxon>
        <taxon>Gloniales</taxon>
        <taxon>Gloniaceae</taxon>
        <taxon>Glonium</taxon>
    </lineage>
</organism>
<dbReference type="AlphaFoldDB" id="A0A8E2JTA3"/>
<accession>A0A8E2JTA3</accession>
<gene>
    <name evidence="1" type="ORF">AOQ84DRAFT_34951</name>
</gene>
<dbReference type="Proteomes" id="UP000250140">
    <property type="component" value="Unassembled WGS sequence"/>
</dbReference>
<keyword evidence="2" id="KW-1185">Reference proteome</keyword>
<reference evidence="1 2" key="1">
    <citation type="journal article" date="2016" name="Nat. Commun.">
        <title>Ectomycorrhizal ecology is imprinted in the genome of the dominant symbiotic fungus Cenococcum geophilum.</title>
        <authorList>
            <consortium name="DOE Joint Genome Institute"/>
            <person name="Peter M."/>
            <person name="Kohler A."/>
            <person name="Ohm R.A."/>
            <person name="Kuo A."/>
            <person name="Krutzmann J."/>
            <person name="Morin E."/>
            <person name="Arend M."/>
            <person name="Barry K.W."/>
            <person name="Binder M."/>
            <person name="Choi C."/>
            <person name="Clum A."/>
            <person name="Copeland A."/>
            <person name="Grisel N."/>
            <person name="Haridas S."/>
            <person name="Kipfer T."/>
            <person name="LaButti K."/>
            <person name="Lindquist E."/>
            <person name="Lipzen A."/>
            <person name="Maire R."/>
            <person name="Meier B."/>
            <person name="Mihaltcheva S."/>
            <person name="Molinier V."/>
            <person name="Murat C."/>
            <person name="Poggeler S."/>
            <person name="Quandt C.A."/>
            <person name="Sperisen C."/>
            <person name="Tritt A."/>
            <person name="Tisserant E."/>
            <person name="Crous P.W."/>
            <person name="Henrissat B."/>
            <person name="Nehls U."/>
            <person name="Egli S."/>
            <person name="Spatafora J.W."/>
            <person name="Grigoriev I.V."/>
            <person name="Martin F.M."/>
        </authorList>
    </citation>
    <scope>NUCLEOTIDE SEQUENCE [LARGE SCALE GENOMIC DNA]</scope>
    <source>
        <strain evidence="1 2">CBS 207.34</strain>
    </source>
</reference>
<evidence type="ECO:0000313" key="1">
    <source>
        <dbReference type="EMBL" id="OCL08729.1"/>
    </source>
</evidence>
<proteinExistence type="predicted"/>
<sequence>MPFSGLSFSEECRGHLSKNTLDTPLSVYFVRSGCVYTFFPNILTNTASLLPLQFITLSRWMYGLPLSARRIRMVLLPQQSSSYPSNHHILRLKPHALPLQLQRPGIFSRALFQPRTNWSHSSYAAPFFPLFHAPLLSNKVSSASIQWVRSASIEVLQNLNKNTFFVRAI</sequence>
<protein>
    <submittedName>
        <fullName evidence="1">Uncharacterized protein</fullName>
    </submittedName>
</protein>
<evidence type="ECO:0000313" key="2">
    <source>
        <dbReference type="Proteomes" id="UP000250140"/>
    </source>
</evidence>
<dbReference type="EMBL" id="KV749602">
    <property type="protein sequence ID" value="OCL08729.1"/>
    <property type="molecule type" value="Genomic_DNA"/>
</dbReference>